<keyword evidence="2 9" id="KW-0716">Sensory transduction</keyword>
<keyword evidence="6 9" id="KW-0472">Membrane</keyword>
<comment type="subcellular location">
    <subcellularLocation>
        <location evidence="9">Cell membrane</location>
        <topology evidence="9">Multi-pass membrane protein</topology>
    </subcellularLocation>
    <subcellularLocation>
        <location evidence="1">Membrane</location>
        <topology evidence="1">Multi-pass membrane protein</topology>
    </subcellularLocation>
</comment>
<evidence type="ECO:0000313" key="11">
    <source>
        <dbReference type="EMBL" id="KAJ4437157.1"/>
    </source>
</evidence>
<dbReference type="Pfam" id="PF02949">
    <property type="entry name" value="7tm_6"/>
    <property type="match status" value="1"/>
</dbReference>
<evidence type="ECO:0000256" key="6">
    <source>
        <dbReference type="ARBA" id="ARBA00023136"/>
    </source>
</evidence>
<keyword evidence="3 9" id="KW-0812">Transmembrane</keyword>
<evidence type="ECO:0000256" key="9">
    <source>
        <dbReference type="RuleBase" id="RU351113"/>
    </source>
</evidence>
<keyword evidence="5 9" id="KW-1133">Transmembrane helix</keyword>
<evidence type="ECO:0000256" key="2">
    <source>
        <dbReference type="ARBA" id="ARBA00022606"/>
    </source>
</evidence>
<feature type="transmembrane region" description="Helical" evidence="9">
    <location>
        <begin position="33"/>
        <end position="56"/>
    </location>
</feature>
<proteinExistence type="inferred from homology"/>
<gene>
    <name evidence="11" type="ORF">ANN_17292</name>
</gene>
<dbReference type="InterPro" id="IPR004117">
    <property type="entry name" value="7tm6_olfct_rcpt"/>
</dbReference>
<feature type="region of interest" description="Disordered" evidence="10">
    <location>
        <begin position="311"/>
        <end position="371"/>
    </location>
</feature>
<organism evidence="11 12">
    <name type="scientific">Periplaneta americana</name>
    <name type="common">American cockroach</name>
    <name type="synonym">Blatta americana</name>
    <dbReference type="NCBI Taxonomy" id="6978"/>
    <lineage>
        <taxon>Eukaryota</taxon>
        <taxon>Metazoa</taxon>
        <taxon>Ecdysozoa</taxon>
        <taxon>Arthropoda</taxon>
        <taxon>Hexapoda</taxon>
        <taxon>Insecta</taxon>
        <taxon>Pterygota</taxon>
        <taxon>Neoptera</taxon>
        <taxon>Polyneoptera</taxon>
        <taxon>Dictyoptera</taxon>
        <taxon>Blattodea</taxon>
        <taxon>Blattoidea</taxon>
        <taxon>Blattidae</taxon>
        <taxon>Blattinae</taxon>
        <taxon>Periplaneta</taxon>
    </lineage>
</organism>
<dbReference type="Proteomes" id="UP001148838">
    <property type="component" value="Unassembled WGS sequence"/>
</dbReference>
<keyword evidence="12" id="KW-1185">Reference proteome</keyword>
<comment type="similarity">
    <text evidence="9">Belongs to the insect chemoreceptor superfamily. Heteromeric odorant receptor channel (TC 1.A.69) family.</text>
</comment>
<comment type="caution">
    <text evidence="11">The sequence shown here is derived from an EMBL/GenBank/DDBJ whole genome shotgun (WGS) entry which is preliminary data.</text>
</comment>
<comment type="caution">
    <text evidence="9">Lacks conserved residue(s) required for the propagation of feature annotation.</text>
</comment>
<feature type="transmembrane region" description="Helical" evidence="9">
    <location>
        <begin position="124"/>
        <end position="148"/>
    </location>
</feature>
<accession>A0ABQ8SSI9</accession>
<dbReference type="EMBL" id="JAJSOF020000021">
    <property type="protein sequence ID" value="KAJ4437157.1"/>
    <property type="molecule type" value="Genomic_DNA"/>
</dbReference>
<feature type="compositionally biased region" description="Basic and acidic residues" evidence="10">
    <location>
        <begin position="328"/>
        <end position="344"/>
    </location>
</feature>
<evidence type="ECO:0000313" key="12">
    <source>
        <dbReference type="Proteomes" id="UP001148838"/>
    </source>
</evidence>
<keyword evidence="4 9" id="KW-0552">Olfaction</keyword>
<evidence type="ECO:0000256" key="1">
    <source>
        <dbReference type="ARBA" id="ARBA00004141"/>
    </source>
</evidence>
<evidence type="ECO:0000256" key="10">
    <source>
        <dbReference type="SAM" id="MobiDB-lite"/>
    </source>
</evidence>
<dbReference type="PANTHER" id="PTHR21137:SF42">
    <property type="entry name" value="ODORANT RECEPTOR 83A"/>
    <property type="match status" value="1"/>
</dbReference>
<evidence type="ECO:0000256" key="5">
    <source>
        <dbReference type="ARBA" id="ARBA00022989"/>
    </source>
</evidence>
<evidence type="ECO:0000256" key="7">
    <source>
        <dbReference type="ARBA" id="ARBA00023170"/>
    </source>
</evidence>
<reference evidence="11 12" key="1">
    <citation type="journal article" date="2022" name="Allergy">
        <title>Genome assembly and annotation of Periplaneta americana reveal a comprehensive cockroach allergen profile.</title>
        <authorList>
            <person name="Wang L."/>
            <person name="Xiong Q."/>
            <person name="Saelim N."/>
            <person name="Wang L."/>
            <person name="Nong W."/>
            <person name="Wan A.T."/>
            <person name="Shi M."/>
            <person name="Liu X."/>
            <person name="Cao Q."/>
            <person name="Hui J.H.L."/>
            <person name="Sookrung N."/>
            <person name="Leung T.F."/>
            <person name="Tungtrongchitr A."/>
            <person name="Tsui S.K.W."/>
        </authorList>
    </citation>
    <scope>NUCLEOTIDE SEQUENCE [LARGE SCALE GENOMIC DNA]</scope>
    <source>
        <strain evidence="11">PWHHKU_190912</strain>
    </source>
</reference>
<feature type="compositionally biased region" description="Basic residues" evidence="10">
    <location>
        <begin position="316"/>
        <end position="327"/>
    </location>
</feature>
<evidence type="ECO:0000256" key="8">
    <source>
        <dbReference type="ARBA" id="ARBA00023224"/>
    </source>
</evidence>
<feature type="compositionally biased region" description="Basic residues" evidence="10">
    <location>
        <begin position="345"/>
        <end position="371"/>
    </location>
</feature>
<keyword evidence="8 9" id="KW-0807">Transducer</keyword>
<protein>
    <recommendedName>
        <fullName evidence="9">Odorant receptor</fullName>
    </recommendedName>
</protein>
<evidence type="ECO:0000256" key="4">
    <source>
        <dbReference type="ARBA" id="ARBA00022725"/>
    </source>
</evidence>
<dbReference type="PANTHER" id="PTHR21137">
    <property type="entry name" value="ODORANT RECEPTOR"/>
    <property type="match status" value="1"/>
</dbReference>
<keyword evidence="7 9" id="KW-0675">Receptor</keyword>
<sequence>MILSEERLLSIDAWYPYDWSKSPAYELTNITQFIATAGLCATLYAFPTFYATLIVIGCSQLEKLGINLSNIKQKHISAMIKAGDDDLLQLETSQRMYAHMQEELNKCIRLHQVIIRFTKELEDIFSTFFVGVFLILMLSLCFASYTAVLTSGRQHSQKWIKVIRYNIKCTVVLQAETDRAYPPEATVHHSAVSYPRIEKVREAAWDCDWVGAPVPFQRSLSFVIAIANKELVFTVGKCVPVSKETMMSDPVEDKRDNYFNERREASRTLRNKKRGYLKEKLNEVETNSKNKNIRDLYKGVVYKSDRIVGEAEKERKKERKKERRKERKKEGKKERKIKEKLRKEKERKKDRRKDRKNEWKKKYRKKVERKR</sequence>
<evidence type="ECO:0000256" key="3">
    <source>
        <dbReference type="ARBA" id="ARBA00022692"/>
    </source>
</evidence>
<name>A0ABQ8SSI9_PERAM</name>